<accession>A0ABV1T5R3</accession>
<sequence length="52" mass="5643">MACRVHGGLVEYDDYSNDARSYPHGHGGHVSHLVVVVDVDVDDARLPGVRPC</sequence>
<evidence type="ECO:0000313" key="2">
    <source>
        <dbReference type="Proteomes" id="UP001496720"/>
    </source>
</evidence>
<proteinExistence type="predicted"/>
<dbReference type="EMBL" id="JBEOZY010000064">
    <property type="protein sequence ID" value="MER6169331.1"/>
    <property type="molecule type" value="Genomic_DNA"/>
</dbReference>
<keyword evidence="2" id="KW-1185">Reference proteome</keyword>
<reference evidence="1 2" key="1">
    <citation type="submission" date="2024-06" db="EMBL/GenBank/DDBJ databases">
        <title>The Natural Products Discovery Center: Release of the First 8490 Sequenced Strains for Exploring Actinobacteria Biosynthetic Diversity.</title>
        <authorList>
            <person name="Kalkreuter E."/>
            <person name="Kautsar S.A."/>
            <person name="Yang D."/>
            <person name="Bader C.D."/>
            <person name="Teijaro C.N."/>
            <person name="Fluegel L."/>
            <person name="Davis C.M."/>
            <person name="Simpson J.R."/>
            <person name="Lauterbach L."/>
            <person name="Steele A.D."/>
            <person name="Gui C."/>
            <person name="Meng S."/>
            <person name="Li G."/>
            <person name="Viehrig K."/>
            <person name="Ye F."/>
            <person name="Su P."/>
            <person name="Kiefer A.F."/>
            <person name="Nichols A."/>
            <person name="Cepeda A.J."/>
            <person name="Yan W."/>
            <person name="Fan B."/>
            <person name="Jiang Y."/>
            <person name="Adhikari A."/>
            <person name="Zheng C.-J."/>
            <person name="Schuster L."/>
            <person name="Cowan T.M."/>
            <person name="Smanski M.J."/>
            <person name="Chevrette M.G."/>
            <person name="De Carvalho L.P.S."/>
            <person name="Shen B."/>
        </authorList>
    </citation>
    <scope>NUCLEOTIDE SEQUENCE [LARGE SCALE GENOMIC DNA]</scope>
    <source>
        <strain evidence="1 2">NPDC001615</strain>
    </source>
</reference>
<dbReference type="RefSeq" id="WP_352150508.1">
    <property type="nucleotide sequence ID" value="NZ_JBEOZY010000064.1"/>
</dbReference>
<comment type="caution">
    <text evidence="1">The sequence shown here is derived from an EMBL/GenBank/DDBJ whole genome shotgun (WGS) entry which is preliminary data.</text>
</comment>
<dbReference type="Proteomes" id="UP001496720">
    <property type="component" value="Unassembled WGS sequence"/>
</dbReference>
<gene>
    <name evidence="1" type="ORF">ABT188_33120</name>
</gene>
<evidence type="ECO:0000313" key="1">
    <source>
        <dbReference type="EMBL" id="MER6169331.1"/>
    </source>
</evidence>
<organism evidence="1 2">
    <name type="scientific">Streptomyces violaceorubidus</name>
    <dbReference type="NCBI Taxonomy" id="284042"/>
    <lineage>
        <taxon>Bacteria</taxon>
        <taxon>Bacillati</taxon>
        <taxon>Actinomycetota</taxon>
        <taxon>Actinomycetes</taxon>
        <taxon>Kitasatosporales</taxon>
        <taxon>Streptomycetaceae</taxon>
        <taxon>Streptomyces</taxon>
    </lineage>
</organism>
<name>A0ABV1T5R3_9ACTN</name>
<protein>
    <submittedName>
        <fullName evidence="1">Uncharacterized protein</fullName>
    </submittedName>
</protein>